<protein>
    <submittedName>
        <fullName evidence="2">Uncharacterized protein</fullName>
    </submittedName>
</protein>
<evidence type="ECO:0000256" key="1">
    <source>
        <dbReference type="SAM" id="Phobius"/>
    </source>
</evidence>
<name>A0A518G2J6_9BACT</name>
<proteinExistence type="predicted"/>
<dbReference type="Proteomes" id="UP000318017">
    <property type="component" value="Chromosome"/>
</dbReference>
<keyword evidence="1" id="KW-1133">Transmembrane helix</keyword>
<keyword evidence="1" id="KW-0472">Membrane</keyword>
<dbReference type="AlphaFoldDB" id="A0A518G2J6"/>
<dbReference type="EMBL" id="CP036298">
    <property type="protein sequence ID" value="QDV22823.1"/>
    <property type="molecule type" value="Genomic_DNA"/>
</dbReference>
<keyword evidence="1" id="KW-0812">Transmembrane</keyword>
<reference evidence="2 3" key="1">
    <citation type="submission" date="2019-02" db="EMBL/GenBank/DDBJ databases">
        <title>Deep-cultivation of Planctomycetes and their phenomic and genomic characterization uncovers novel biology.</title>
        <authorList>
            <person name="Wiegand S."/>
            <person name="Jogler M."/>
            <person name="Boedeker C."/>
            <person name="Pinto D."/>
            <person name="Vollmers J."/>
            <person name="Rivas-Marin E."/>
            <person name="Kohn T."/>
            <person name="Peeters S.H."/>
            <person name="Heuer A."/>
            <person name="Rast P."/>
            <person name="Oberbeckmann S."/>
            <person name="Bunk B."/>
            <person name="Jeske O."/>
            <person name="Meyerdierks A."/>
            <person name="Storesund J.E."/>
            <person name="Kallscheuer N."/>
            <person name="Luecker S."/>
            <person name="Lage O.M."/>
            <person name="Pohl T."/>
            <person name="Merkel B.J."/>
            <person name="Hornburger P."/>
            <person name="Mueller R.-W."/>
            <person name="Bruemmer F."/>
            <person name="Labrenz M."/>
            <person name="Spormann A.M."/>
            <person name="Op den Camp H."/>
            <person name="Overmann J."/>
            <person name="Amann R."/>
            <person name="Jetten M.S.M."/>
            <person name="Mascher T."/>
            <person name="Medema M.H."/>
            <person name="Devos D.P."/>
            <person name="Kaster A.-K."/>
            <person name="Ovreas L."/>
            <person name="Rohde M."/>
            <person name="Galperin M.Y."/>
            <person name="Jogler C."/>
        </authorList>
    </citation>
    <scope>NUCLEOTIDE SEQUENCE [LARGE SCALE GENOMIC DNA]</scope>
    <source>
        <strain evidence="2 3">Q31a</strain>
    </source>
</reference>
<dbReference type="RefSeq" id="WP_145074965.1">
    <property type="nucleotide sequence ID" value="NZ_CP036298.1"/>
</dbReference>
<evidence type="ECO:0000313" key="3">
    <source>
        <dbReference type="Proteomes" id="UP000318017"/>
    </source>
</evidence>
<dbReference type="KEGG" id="ahel:Q31a_11140"/>
<gene>
    <name evidence="2" type="ORF">Q31a_11140</name>
</gene>
<sequence>MSRLTTFLIGMVAGAAVLFVSENYYIVRGSEGMHLVPKIAAKIEFPYRDIRAYTVEDWQKNVSLGAAIVRAQKPELMVDSLSSIRGNFDSLIQSIGGG</sequence>
<organism evidence="2 3">
    <name type="scientific">Aureliella helgolandensis</name>
    <dbReference type="NCBI Taxonomy" id="2527968"/>
    <lineage>
        <taxon>Bacteria</taxon>
        <taxon>Pseudomonadati</taxon>
        <taxon>Planctomycetota</taxon>
        <taxon>Planctomycetia</taxon>
        <taxon>Pirellulales</taxon>
        <taxon>Pirellulaceae</taxon>
        <taxon>Aureliella</taxon>
    </lineage>
</organism>
<evidence type="ECO:0000313" key="2">
    <source>
        <dbReference type="EMBL" id="QDV22823.1"/>
    </source>
</evidence>
<accession>A0A518G2J6</accession>
<dbReference type="OrthoDB" id="214626at2"/>
<keyword evidence="3" id="KW-1185">Reference proteome</keyword>
<feature type="transmembrane region" description="Helical" evidence="1">
    <location>
        <begin position="6"/>
        <end position="27"/>
    </location>
</feature>